<dbReference type="SMART" id="SM00903">
    <property type="entry name" value="Flavin_Reduct"/>
    <property type="match status" value="1"/>
</dbReference>
<reference evidence="5" key="1">
    <citation type="submission" date="2021-04" db="EMBL/GenBank/DDBJ databases">
        <title>Sinoanaerobacter chloroacetimidivorans sp. nov., an obligate anaerobic bacterium isolated from anaerobic sludge.</title>
        <authorList>
            <person name="Bao Y."/>
        </authorList>
    </citation>
    <scope>NUCLEOTIDE SEQUENCE</scope>
    <source>
        <strain evidence="5">BAD-6</strain>
    </source>
</reference>
<dbReference type="PANTHER" id="PTHR43567:SF1">
    <property type="entry name" value="FLAVOREDOXIN"/>
    <property type="match status" value="1"/>
</dbReference>
<accession>A0A8J7W7X0</accession>
<dbReference type="InterPro" id="IPR002563">
    <property type="entry name" value="Flavin_Rdtase-like_dom"/>
</dbReference>
<dbReference type="AlphaFoldDB" id="A0A8J7W7X0"/>
<evidence type="ECO:0000256" key="3">
    <source>
        <dbReference type="ARBA" id="ARBA00038054"/>
    </source>
</evidence>
<dbReference type="PANTHER" id="PTHR43567">
    <property type="entry name" value="FLAVOREDOXIN-RELATED-RELATED"/>
    <property type="match status" value="1"/>
</dbReference>
<keyword evidence="6" id="KW-1185">Reference proteome</keyword>
<dbReference type="GO" id="GO:0010181">
    <property type="term" value="F:FMN binding"/>
    <property type="evidence" value="ECO:0007669"/>
    <property type="project" value="InterPro"/>
</dbReference>
<reference evidence="5" key="2">
    <citation type="submission" date="2021-04" db="EMBL/GenBank/DDBJ databases">
        <authorList>
            <person name="Liu J."/>
        </authorList>
    </citation>
    <scope>NUCLEOTIDE SEQUENCE</scope>
    <source>
        <strain evidence="5">BAD-6</strain>
    </source>
</reference>
<dbReference type="EMBL" id="JAGSND010000030">
    <property type="protein sequence ID" value="MBR0600500.1"/>
    <property type="molecule type" value="Genomic_DNA"/>
</dbReference>
<sequence length="193" mass="21391">MKTSIGAKDIVFPTPVFIVGTYGEDRKPNAMNVAWGGICSSNPPCIAISIRRQRCTYENILKRRAFTVNIPSAKYVTEADYFGMVSGKIADKFKTTGLTPVKGDKVDAPYIQEFPFNIECKVIDIFQISEHTQIIGEILDIKVNDEFINKHGLPDIDELKPLLFDPAGSRYHVTGNAVEHAFSAGKAFMASEK</sequence>
<dbReference type="GO" id="GO:0016646">
    <property type="term" value="F:oxidoreductase activity, acting on the CH-NH group of donors, NAD or NADP as acceptor"/>
    <property type="evidence" value="ECO:0007669"/>
    <property type="project" value="UniProtKB-ARBA"/>
</dbReference>
<dbReference type="Gene3D" id="2.30.110.10">
    <property type="entry name" value="Electron Transport, Fmn-binding Protein, Chain A"/>
    <property type="match status" value="1"/>
</dbReference>
<dbReference type="Proteomes" id="UP000675664">
    <property type="component" value="Unassembled WGS sequence"/>
</dbReference>
<protein>
    <submittedName>
        <fullName evidence="5">Flavin reductase family protein</fullName>
    </submittedName>
</protein>
<comment type="cofactor">
    <cofactor evidence="1">
        <name>FMN</name>
        <dbReference type="ChEBI" id="CHEBI:58210"/>
    </cofactor>
</comment>
<feature type="domain" description="Flavin reductase like" evidence="4">
    <location>
        <begin position="12"/>
        <end position="151"/>
    </location>
</feature>
<evidence type="ECO:0000313" key="5">
    <source>
        <dbReference type="EMBL" id="MBR0600500.1"/>
    </source>
</evidence>
<dbReference type="InterPro" id="IPR012349">
    <property type="entry name" value="Split_barrel_FMN-bd"/>
</dbReference>
<comment type="similarity">
    <text evidence="3">Belongs to the flavoredoxin family.</text>
</comment>
<proteinExistence type="inferred from homology"/>
<organism evidence="5 6">
    <name type="scientific">Sinanaerobacter chloroacetimidivorans</name>
    <dbReference type="NCBI Taxonomy" id="2818044"/>
    <lineage>
        <taxon>Bacteria</taxon>
        <taxon>Bacillati</taxon>
        <taxon>Bacillota</taxon>
        <taxon>Clostridia</taxon>
        <taxon>Peptostreptococcales</taxon>
        <taxon>Anaerovoracaceae</taxon>
        <taxon>Sinanaerobacter</taxon>
    </lineage>
</organism>
<evidence type="ECO:0000256" key="1">
    <source>
        <dbReference type="ARBA" id="ARBA00001917"/>
    </source>
</evidence>
<dbReference type="SUPFAM" id="SSF50475">
    <property type="entry name" value="FMN-binding split barrel"/>
    <property type="match status" value="1"/>
</dbReference>
<gene>
    <name evidence="5" type="ORF">KCX82_21760</name>
</gene>
<evidence type="ECO:0000313" key="6">
    <source>
        <dbReference type="Proteomes" id="UP000675664"/>
    </source>
</evidence>
<evidence type="ECO:0000256" key="2">
    <source>
        <dbReference type="ARBA" id="ARBA00022630"/>
    </source>
</evidence>
<keyword evidence="2" id="KW-0285">Flavoprotein</keyword>
<dbReference type="Pfam" id="PF01613">
    <property type="entry name" value="Flavin_Reduct"/>
    <property type="match status" value="1"/>
</dbReference>
<dbReference type="InterPro" id="IPR052174">
    <property type="entry name" value="Flavoredoxin"/>
</dbReference>
<comment type="caution">
    <text evidence="5">The sequence shown here is derived from an EMBL/GenBank/DDBJ whole genome shotgun (WGS) entry which is preliminary data.</text>
</comment>
<dbReference type="RefSeq" id="WP_227020617.1">
    <property type="nucleotide sequence ID" value="NZ_JAGSND010000030.1"/>
</dbReference>
<name>A0A8J7W7X0_9FIRM</name>
<evidence type="ECO:0000259" key="4">
    <source>
        <dbReference type="SMART" id="SM00903"/>
    </source>
</evidence>